<dbReference type="Proteomes" id="UP000176389">
    <property type="component" value="Unassembled WGS sequence"/>
</dbReference>
<name>A0A1G1WIE5_9BACT</name>
<protein>
    <recommendedName>
        <fullName evidence="3">Dephospho-CoA kinase</fullName>
    </recommendedName>
</protein>
<accession>A0A1G1WIE5</accession>
<dbReference type="Gene3D" id="3.40.50.300">
    <property type="entry name" value="P-loop containing nucleotide triphosphate hydrolases"/>
    <property type="match status" value="1"/>
</dbReference>
<dbReference type="EMBL" id="MHCS01000001">
    <property type="protein sequence ID" value="OGY27180.1"/>
    <property type="molecule type" value="Genomic_DNA"/>
</dbReference>
<dbReference type="SUPFAM" id="SSF52540">
    <property type="entry name" value="P-loop containing nucleoside triphosphate hydrolases"/>
    <property type="match status" value="1"/>
</dbReference>
<dbReference type="STRING" id="1802596.A2Z11_02765"/>
<evidence type="ECO:0008006" key="3">
    <source>
        <dbReference type="Google" id="ProtNLM"/>
    </source>
</evidence>
<dbReference type="AlphaFoldDB" id="A0A1G1WIE5"/>
<evidence type="ECO:0000313" key="2">
    <source>
        <dbReference type="Proteomes" id="UP000176389"/>
    </source>
</evidence>
<organism evidence="1 2">
    <name type="scientific">Candidatus Woykebacteria bacterium RBG_16_43_9</name>
    <dbReference type="NCBI Taxonomy" id="1802596"/>
    <lineage>
        <taxon>Bacteria</taxon>
        <taxon>Candidatus Woykeibacteriota</taxon>
    </lineage>
</organism>
<proteinExistence type="predicted"/>
<dbReference type="PANTHER" id="PTHR41930:SF1">
    <property type="entry name" value="DEPHOSPHO-COA KINASE"/>
    <property type="match status" value="1"/>
</dbReference>
<gene>
    <name evidence="1" type="ORF">A2Z11_02765</name>
</gene>
<evidence type="ECO:0000313" key="1">
    <source>
        <dbReference type="EMBL" id="OGY27180.1"/>
    </source>
</evidence>
<sequence length="194" mass="22128">MAKPKKKAQTKIIALVGMVGSGKSEAARFFSEEGFPVLRFGQITDEGIEKRKLPLGEKSERAVREDLRKELGMGAYAVLLEPKINEALKDTSVLILDGLYSWEEYIYLKNRFKGLLLLAVYCRPELRYQRVRNRKIRPLTPKTARERDTAQLLNLNKAGPIAIADYLIENSGSKSDLKQKVKEFLGEFIREDPR</sequence>
<dbReference type="Pfam" id="PF13238">
    <property type="entry name" value="AAA_18"/>
    <property type="match status" value="1"/>
</dbReference>
<dbReference type="InterPro" id="IPR027417">
    <property type="entry name" value="P-loop_NTPase"/>
</dbReference>
<reference evidence="1 2" key="1">
    <citation type="journal article" date="2016" name="Nat. Commun.">
        <title>Thousands of microbial genomes shed light on interconnected biogeochemical processes in an aquifer system.</title>
        <authorList>
            <person name="Anantharaman K."/>
            <person name="Brown C.T."/>
            <person name="Hug L.A."/>
            <person name="Sharon I."/>
            <person name="Castelle C.J."/>
            <person name="Probst A.J."/>
            <person name="Thomas B.C."/>
            <person name="Singh A."/>
            <person name="Wilkins M.J."/>
            <person name="Karaoz U."/>
            <person name="Brodie E.L."/>
            <person name="Williams K.H."/>
            <person name="Hubbard S.S."/>
            <person name="Banfield J.F."/>
        </authorList>
    </citation>
    <scope>NUCLEOTIDE SEQUENCE [LARGE SCALE GENOMIC DNA]</scope>
</reference>
<comment type="caution">
    <text evidence="1">The sequence shown here is derived from an EMBL/GenBank/DDBJ whole genome shotgun (WGS) entry which is preliminary data.</text>
</comment>
<dbReference type="PANTHER" id="PTHR41930">
    <property type="entry name" value="UPF0200 PROTEIN MJ1399"/>
    <property type="match status" value="1"/>
</dbReference>